<proteinExistence type="predicted"/>
<dbReference type="EMBL" id="BGZK01001103">
    <property type="protein sequence ID" value="GBP71286.1"/>
    <property type="molecule type" value="Genomic_DNA"/>
</dbReference>
<keyword evidence="2" id="KW-1185">Reference proteome</keyword>
<accession>A0A4C1Y5X3</accession>
<sequence length="116" mass="13088">MPRVGKCRCVTNVFKGIKADVRGPHHKSRDKKDDRGLPNLIIYGSKGAPSVITHRHTLLQLSGSTFSEYLQHITFAIWTESTWSVVVQRSGHGSRSRRRADAGTWAVDSYDFIKIH</sequence>
<dbReference type="AlphaFoldDB" id="A0A4C1Y5X3"/>
<dbReference type="Proteomes" id="UP000299102">
    <property type="component" value="Unassembled WGS sequence"/>
</dbReference>
<protein>
    <submittedName>
        <fullName evidence="1">Uncharacterized protein</fullName>
    </submittedName>
</protein>
<organism evidence="1 2">
    <name type="scientific">Eumeta variegata</name>
    <name type="common">Bagworm moth</name>
    <name type="synonym">Eumeta japonica</name>
    <dbReference type="NCBI Taxonomy" id="151549"/>
    <lineage>
        <taxon>Eukaryota</taxon>
        <taxon>Metazoa</taxon>
        <taxon>Ecdysozoa</taxon>
        <taxon>Arthropoda</taxon>
        <taxon>Hexapoda</taxon>
        <taxon>Insecta</taxon>
        <taxon>Pterygota</taxon>
        <taxon>Neoptera</taxon>
        <taxon>Endopterygota</taxon>
        <taxon>Lepidoptera</taxon>
        <taxon>Glossata</taxon>
        <taxon>Ditrysia</taxon>
        <taxon>Tineoidea</taxon>
        <taxon>Psychidae</taxon>
        <taxon>Oiketicinae</taxon>
        <taxon>Eumeta</taxon>
    </lineage>
</organism>
<gene>
    <name evidence="1" type="ORF">EVAR_60852_1</name>
</gene>
<evidence type="ECO:0000313" key="2">
    <source>
        <dbReference type="Proteomes" id="UP000299102"/>
    </source>
</evidence>
<comment type="caution">
    <text evidence="1">The sequence shown here is derived from an EMBL/GenBank/DDBJ whole genome shotgun (WGS) entry which is preliminary data.</text>
</comment>
<evidence type="ECO:0000313" key="1">
    <source>
        <dbReference type="EMBL" id="GBP71286.1"/>
    </source>
</evidence>
<reference evidence="1 2" key="1">
    <citation type="journal article" date="2019" name="Commun. Biol.">
        <title>The bagworm genome reveals a unique fibroin gene that provides high tensile strength.</title>
        <authorList>
            <person name="Kono N."/>
            <person name="Nakamura H."/>
            <person name="Ohtoshi R."/>
            <person name="Tomita M."/>
            <person name="Numata K."/>
            <person name="Arakawa K."/>
        </authorList>
    </citation>
    <scope>NUCLEOTIDE SEQUENCE [LARGE SCALE GENOMIC DNA]</scope>
</reference>
<name>A0A4C1Y5X3_EUMVA</name>